<comment type="similarity">
    <text evidence="2">Belongs to the succinate dehydrogenase/fumarate reductase iron-sulfur protein family.</text>
</comment>
<accession>A0A174PF80</accession>
<dbReference type="OrthoDB" id="9804391at2"/>
<dbReference type="PANTHER" id="PTHR11921">
    <property type="entry name" value="SUCCINATE DEHYDROGENASE IRON-SULFUR PROTEIN"/>
    <property type="match status" value="1"/>
</dbReference>
<dbReference type="GO" id="GO:0051536">
    <property type="term" value="F:iron-sulfur cluster binding"/>
    <property type="evidence" value="ECO:0007669"/>
    <property type="project" value="InterPro"/>
</dbReference>
<comment type="cofactor">
    <cofactor evidence="1">
        <name>[3Fe-4S] cluster</name>
        <dbReference type="ChEBI" id="CHEBI:21137"/>
    </cofactor>
</comment>
<dbReference type="EMBL" id="CZBE01000007">
    <property type="protein sequence ID" value="CUP59652.1"/>
    <property type="molecule type" value="Genomic_DNA"/>
</dbReference>
<evidence type="ECO:0000313" key="8">
    <source>
        <dbReference type="Proteomes" id="UP000196386"/>
    </source>
</evidence>
<evidence type="ECO:0000259" key="4">
    <source>
        <dbReference type="Pfam" id="PF13085"/>
    </source>
</evidence>
<dbReference type="GO" id="GO:0009055">
    <property type="term" value="F:electron transfer activity"/>
    <property type="evidence" value="ECO:0007669"/>
    <property type="project" value="InterPro"/>
</dbReference>
<reference evidence="8" key="2">
    <citation type="submission" date="2017-04" db="EMBL/GenBank/DDBJ databases">
        <title>Function of individual gut microbiota members based on whole genome sequencing of pure cultures obtained from chicken caecum.</title>
        <authorList>
            <person name="Medvecky M."/>
            <person name="Cejkova D."/>
            <person name="Polansky O."/>
            <person name="Karasova D."/>
            <person name="Kubasova T."/>
            <person name="Cizek A."/>
            <person name="Rychlik I."/>
        </authorList>
    </citation>
    <scope>NUCLEOTIDE SEQUENCE [LARGE SCALE GENOMIC DNA]</scope>
    <source>
        <strain evidence="8">An175</strain>
    </source>
</reference>
<gene>
    <name evidence="5" type="primary">frdB_1</name>
    <name evidence="6" type="ORF">B5F11_03405</name>
    <name evidence="5" type="ORF">ERS852551_01307</name>
</gene>
<protein>
    <submittedName>
        <fullName evidence="5">Fumarate reductase iron-sulfur subunit</fullName>
    </submittedName>
</protein>
<dbReference type="Gene3D" id="3.10.20.30">
    <property type="match status" value="1"/>
</dbReference>
<dbReference type="SUPFAM" id="SSF54292">
    <property type="entry name" value="2Fe-2S ferredoxin-like"/>
    <property type="match status" value="1"/>
</dbReference>
<evidence type="ECO:0000313" key="6">
    <source>
        <dbReference type="EMBL" id="OUP71124.1"/>
    </source>
</evidence>
<dbReference type="GO" id="GO:0022904">
    <property type="term" value="P:respiratory electron transport chain"/>
    <property type="evidence" value="ECO:0007669"/>
    <property type="project" value="TreeGrafter"/>
</dbReference>
<evidence type="ECO:0000256" key="3">
    <source>
        <dbReference type="ARBA" id="ARBA00034078"/>
    </source>
</evidence>
<evidence type="ECO:0000256" key="2">
    <source>
        <dbReference type="ARBA" id="ARBA00009433"/>
    </source>
</evidence>
<dbReference type="Proteomes" id="UP000095765">
    <property type="component" value="Unassembled WGS sequence"/>
</dbReference>
<comment type="cofactor">
    <cofactor evidence="3">
        <name>[2Fe-2S] cluster</name>
        <dbReference type="ChEBI" id="CHEBI:190135"/>
    </cofactor>
</comment>
<reference evidence="6" key="3">
    <citation type="journal article" date="2018" name="BMC Genomics">
        <title>Whole genome sequencing and function prediction of 133 gut anaerobes isolated from chicken caecum in pure cultures.</title>
        <authorList>
            <person name="Medvecky M."/>
            <person name="Cejkova D."/>
            <person name="Polansky O."/>
            <person name="Karasova D."/>
            <person name="Kubasova T."/>
            <person name="Cizek A."/>
            <person name="Rychlik I."/>
        </authorList>
    </citation>
    <scope>NUCLEOTIDE SEQUENCE</scope>
    <source>
        <strain evidence="6">An175</strain>
    </source>
</reference>
<organism evidence="5 7">
    <name type="scientific">Anaerotruncus colihominis</name>
    <dbReference type="NCBI Taxonomy" id="169435"/>
    <lineage>
        <taxon>Bacteria</taxon>
        <taxon>Bacillati</taxon>
        <taxon>Bacillota</taxon>
        <taxon>Clostridia</taxon>
        <taxon>Eubacteriales</taxon>
        <taxon>Oscillospiraceae</taxon>
        <taxon>Anaerotruncus</taxon>
    </lineage>
</organism>
<evidence type="ECO:0000313" key="5">
    <source>
        <dbReference type="EMBL" id="CUP59652.1"/>
    </source>
</evidence>
<sequence>MNVQVTRWDPETDSRPHLQLYQVPLPADGTHTVMDVLDYIYEKLDGTLSYYRHSVCNQGICGRCAVRVNGKVRLACTCRVWEESLEFGPKNENVVKDLVVR</sequence>
<evidence type="ECO:0000313" key="7">
    <source>
        <dbReference type="Proteomes" id="UP000095765"/>
    </source>
</evidence>
<dbReference type="InterPro" id="IPR036010">
    <property type="entry name" value="2Fe-2S_ferredoxin-like_sf"/>
</dbReference>
<feature type="domain" description="Succinate dehydogenase/fumarate reductase N-terminal" evidence="4">
    <location>
        <begin position="3"/>
        <end position="100"/>
    </location>
</feature>
<dbReference type="EMBL" id="NFKP01000002">
    <property type="protein sequence ID" value="OUP71124.1"/>
    <property type="molecule type" value="Genomic_DNA"/>
</dbReference>
<dbReference type="GO" id="GO:0009060">
    <property type="term" value="P:aerobic respiration"/>
    <property type="evidence" value="ECO:0007669"/>
    <property type="project" value="TreeGrafter"/>
</dbReference>
<proteinExistence type="inferred from homology"/>
<dbReference type="AlphaFoldDB" id="A0A174PF80"/>
<dbReference type="Proteomes" id="UP000196386">
    <property type="component" value="Unassembled WGS sequence"/>
</dbReference>
<dbReference type="RefSeq" id="WP_055244671.1">
    <property type="nucleotide sequence ID" value="NZ_CABIWA010000009.1"/>
</dbReference>
<dbReference type="InterPro" id="IPR050573">
    <property type="entry name" value="SDH/FRD_Iron-Sulfur"/>
</dbReference>
<reference evidence="5 7" key="1">
    <citation type="submission" date="2015-09" db="EMBL/GenBank/DDBJ databases">
        <authorList>
            <consortium name="Pathogen Informatics"/>
        </authorList>
    </citation>
    <scope>NUCLEOTIDE SEQUENCE [LARGE SCALE GENOMIC DNA]</scope>
    <source>
        <strain evidence="5 7">2789STDY5834939</strain>
    </source>
</reference>
<name>A0A174PF80_9FIRM</name>
<dbReference type="Pfam" id="PF13085">
    <property type="entry name" value="Fer2_3"/>
    <property type="match status" value="1"/>
</dbReference>
<dbReference type="InterPro" id="IPR012675">
    <property type="entry name" value="Beta-grasp_dom_sf"/>
</dbReference>
<evidence type="ECO:0000256" key="1">
    <source>
        <dbReference type="ARBA" id="ARBA00001927"/>
    </source>
</evidence>
<dbReference type="PANTHER" id="PTHR11921:SF29">
    <property type="entry name" value="SUCCINATE DEHYDROGENASE [UBIQUINONE] IRON-SULFUR SUBUNIT, MITOCHONDRIAL"/>
    <property type="match status" value="1"/>
</dbReference>
<dbReference type="InterPro" id="IPR025192">
    <property type="entry name" value="Succ_DH/fum_Rdtase_N"/>
</dbReference>